<dbReference type="CDD" id="cd00037">
    <property type="entry name" value="CLECT"/>
    <property type="match status" value="1"/>
</dbReference>
<name>K1RZM0_MAGGI</name>
<dbReference type="InterPro" id="IPR016187">
    <property type="entry name" value="CTDL_fold"/>
</dbReference>
<dbReference type="HOGENOM" id="CLU_1066530_0_0_1"/>
<gene>
    <name evidence="1" type="ORF">CGI_10021329</name>
</gene>
<dbReference type="InterPro" id="IPR003609">
    <property type="entry name" value="Pan_app"/>
</dbReference>
<proteinExistence type="predicted"/>
<sequence length="261" mass="30226">MNSFGCVLFLLHCHGITGGIATFMFKKKPVKVNDILDIQSYFPASRSRSPVECSRSCSKVDGCISLIFDQKSQECRIFKSDIAEKKRGDRKQDVDKETQWVYYHIIKECGPSETFCPEGYKFYPELCFCLKYFSTKRKPDETDLECQADGAMDSKNVNGKAAVVRIDSQAKQKRVEDYLQLGNLNITDEFVVIQGRRDHDIWVYSDYTPLKYTHWADGEGTSQESHYITLSVTNYSWYSKDNESEYPYLCEIFPPEYLIVR</sequence>
<dbReference type="EMBL" id="JH817782">
    <property type="protein sequence ID" value="EKC40446.1"/>
    <property type="molecule type" value="Genomic_DNA"/>
</dbReference>
<accession>K1RZM0</accession>
<dbReference type="SMART" id="SM00034">
    <property type="entry name" value="CLECT"/>
    <property type="match status" value="1"/>
</dbReference>
<dbReference type="AlphaFoldDB" id="K1RZM0"/>
<dbReference type="InterPro" id="IPR001304">
    <property type="entry name" value="C-type_lectin-like"/>
</dbReference>
<dbReference type="SUPFAM" id="SSF56436">
    <property type="entry name" value="C-type lectin-like"/>
    <property type="match status" value="1"/>
</dbReference>
<dbReference type="OrthoDB" id="6133573at2759"/>
<dbReference type="Gene3D" id="3.10.100.10">
    <property type="entry name" value="Mannose-Binding Protein A, subunit A"/>
    <property type="match status" value="1"/>
</dbReference>
<evidence type="ECO:0000313" key="1">
    <source>
        <dbReference type="EMBL" id="EKC40446.1"/>
    </source>
</evidence>
<dbReference type="InterPro" id="IPR016186">
    <property type="entry name" value="C-type_lectin-like/link_sf"/>
</dbReference>
<protein>
    <submittedName>
        <fullName evidence="1">Uncharacterized protein</fullName>
    </submittedName>
</protein>
<dbReference type="InParanoid" id="K1RZM0"/>
<organism evidence="1">
    <name type="scientific">Magallana gigas</name>
    <name type="common">Pacific oyster</name>
    <name type="synonym">Crassostrea gigas</name>
    <dbReference type="NCBI Taxonomy" id="29159"/>
    <lineage>
        <taxon>Eukaryota</taxon>
        <taxon>Metazoa</taxon>
        <taxon>Spiralia</taxon>
        <taxon>Lophotrochozoa</taxon>
        <taxon>Mollusca</taxon>
        <taxon>Bivalvia</taxon>
        <taxon>Autobranchia</taxon>
        <taxon>Pteriomorphia</taxon>
        <taxon>Ostreida</taxon>
        <taxon>Ostreoidea</taxon>
        <taxon>Ostreidae</taxon>
        <taxon>Magallana</taxon>
    </lineage>
</organism>
<dbReference type="PROSITE" id="PS50041">
    <property type="entry name" value="C_TYPE_LECTIN_2"/>
    <property type="match status" value="1"/>
</dbReference>
<reference evidence="1" key="1">
    <citation type="journal article" date="2012" name="Nature">
        <title>The oyster genome reveals stress adaptation and complexity of shell formation.</title>
        <authorList>
            <person name="Zhang G."/>
            <person name="Fang X."/>
            <person name="Guo X."/>
            <person name="Li L."/>
            <person name="Luo R."/>
            <person name="Xu F."/>
            <person name="Yang P."/>
            <person name="Zhang L."/>
            <person name="Wang X."/>
            <person name="Qi H."/>
            <person name="Xiong Z."/>
            <person name="Que H."/>
            <person name="Xie Y."/>
            <person name="Holland P.W."/>
            <person name="Paps J."/>
            <person name="Zhu Y."/>
            <person name="Wu F."/>
            <person name="Chen Y."/>
            <person name="Wang J."/>
            <person name="Peng C."/>
            <person name="Meng J."/>
            <person name="Yang L."/>
            <person name="Liu J."/>
            <person name="Wen B."/>
            <person name="Zhang N."/>
            <person name="Huang Z."/>
            <person name="Zhu Q."/>
            <person name="Feng Y."/>
            <person name="Mount A."/>
            <person name="Hedgecock D."/>
            <person name="Xu Z."/>
            <person name="Liu Y."/>
            <person name="Domazet-Loso T."/>
            <person name="Du Y."/>
            <person name="Sun X."/>
            <person name="Zhang S."/>
            <person name="Liu B."/>
            <person name="Cheng P."/>
            <person name="Jiang X."/>
            <person name="Li J."/>
            <person name="Fan D."/>
            <person name="Wang W."/>
            <person name="Fu W."/>
            <person name="Wang T."/>
            <person name="Wang B."/>
            <person name="Zhang J."/>
            <person name="Peng Z."/>
            <person name="Li Y."/>
            <person name="Li N."/>
            <person name="Wang J."/>
            <person name="Chen M."/>
            <person name="He Y."/>
            <person name="Tan F."/>
            <person name="Song X."/>
            <person name="Zheng Q."/>
            <person name="Huang R."/>
            <person name="Yang H."/>
            <person name="Du X."/>
            <person name="Chen L."/>
            <person name="Yang M."/>
            <person name="Gaffney P.M."/>
            <person name="Wang S."/>
            <person name="Luo L."/>
            <person name="She Z."/>
            <person name="Ming Y."/>
            <person name="Huang W."/>
            <person name="Zhang S."/>
            <person name="Huang B."/>
            <person name="Zhang Y."/>
            <person name="Qu T."/>
            <person name="Ni P."/>
            <person name="Miao G."/>
            <person name="Wang J."/>
            <person name="Wang Q."/>
            <person name="Steinberg C.E."/>
            <person name="Wang H."/>
            <person name="Li N."/>
            <person name="Qian L."/>
            <person name="Zhang G."/>
            <person name="Li Y."/>
            <person name="Yang H."/>
            <person name="Liu X."/>
            <person name="Wang J."/>
            <person name="Yin Y."/>
            <person name="Wang J."/>
        </authorList>
    </citation>
    <scope>NUCLEOTIDE SEQUENCE [LARGE SCALE GENOMIC DNA]</scope>
    <source>
        <strain evidence="1">05x7-T-G4-1.051#20</strain>
    </source>
</reference>
<dbReference type="Pfam" id="PF00024">
    <property type="entry name" value="PAN_1"/>
    <property type="match status" value="1"/>
</dbReference>